<evidence type="ECO:0000256" key="1">
    <source>
        <dbReference type="ARBA" id="ARBA00004964"/>
    </source>
</evidence>
<dbReference type="PANTHER" id="PTHR10176">
    <property type="entry name" value="GLYCOGEN SYNTHASE"/>
    <property type="match status" value="1"/>
</dbReference>
<name>A0A1D1XI14_9ARAE</name>
<dbReference type="Gene3D" id="6.10.260.10">
    <property type="match status" value="1"/>
</dbReference>
<evidence type="ECO:0000256" key="2">
    <source>
        <dbReference type="ARBA" id="ARBA00010686"/>
    </source>
</evidence>
<accession>A0A1D1XI14</accession>
<gene>
    <name evidence="10" type="primary">7F4.080_10</name>
    <name evidence="10" type="ORF">g.66714</name>
</gene>
<dbReference type="GO" id="GO:0004373">
    <property type="term" value="F:alpha-1,4-glucan glucosyltransferase (UDP-glucose donor) activity"/>
    <property type="evidence" value="ECO:0007669"/>
    <property type="project" value="UniProtKB-EC"/>
</dbReference>
<keyword evidence="4 8" id="KW-0808">Transferase</keyword>
<evidence type="ECO:0000256" key="9">
    <source>
        <dbReference type="SAM" id="MobiDB-lite"/>
    </source>
</evidence>
<comment type="catalytic activity">
    <reaction evidence="7">
        <text>[(1-&gt;4)-alpha-D-glucosyl](n) + UDP-alpha-D-glucose = [(1-&gt;4)-alpha-D-glucosyl](n+1) + UDP + H(+)</text>
        <dbReference type="Rhea" id="RHEA:18549"/>
        <dbReference type="Rhea" id="RHEA-COMP:9584"/>
        <dbReference type="Rhea" id="RHEA-COMP:9587"/>
        <dbReference type="ChEBI" id="CHEBI:15378"/>
        <dbReference type="ChEBI" id="CHEBI:15444"/>
        <dbReference type="ChEBI" id="CHEBI:58223"/>
        <dbReference type="ChEBI" id="CHEBI:58885"/>
        <dbReference type="EC" id="2.4.1.11"/>
    </reaction>
    <physiologicalReaction direction="left-to-right" evidence="7">
        <dbReference type="Rhea" id="RHEA:18550"/>
    </physiologicalReaction>
</comment>
<evidence type="ECO:0000256" key="4">
    <source>
        <dbReference type="ARBA" id="ARBA00022679"/>
    </source>
</evidence>
<dbReference type="Pfam" id="PF05693">
    <property type="entry name" value="Glycogen_syn"/>
    <property type="match status" value="1"/>
</dbReference>
<protein>
    <recommendedName>
        <fullName evidence="8">Glycogen [starch] synthase</fullName>
        <ecNumber evidence="8">2.4.1.11</ecNumber>
    </recommendedName>
</protein>
<dbReference type="EC" id="2.4.1.11" evidence="8"/>
<organism evidence="10">
    <name type="scientific">Anthurium amnicola</name>
    <dbReference type="NCBI Taxonomy" id="1678845"/>
    <lineage>
        <taxon>Eukaryota</taxon>
        <taxon>Viridiplantae</taxon>
        <taxon>Streptophyta</taxon>
        <taxon>Embryophyta</taxon>
        <taxon>Tracheophyta</taxon>
        <taxon>Spermatophyta</taxon>
        <taxon>Magnoliopsida</taxon>
        <taxon>Liliopsida</taxon>
        <taxon>Araceae</taxon>
        <taxon>Pothoideae</taxon>
        <taxon>Potheae</taxon>
        <taxon>Anthurium</taxon>
    </lineage>
</organism>
<keyword evidence="3 8" id="KW-0328">Glycosyltransferase</keyword>
<reference evidence="10" key="1">
    <citation type="submission" date="2015-07" db="EMBL/GenBank/DDBJ databases">
        <title>Transcriptome Assembly of Anthurium amnicola.</title>
        <authorList>
            <person name="Suzuki J."/>
        </authorList>
    </citation>
    <scope>NUCLEOTIDE SEQUENCE</scope>
</reference>
<dbReference type="UniPathway" id="UPA00164"/>
<dbReference type="FunFam" id="3.40.50.2000:FF:000041">
    <property type="entry name" value="Glycogen [starch] synthase"/>
    <property type="match status" value="1"/>
</dbReference>
<evidence type="ECO:0000256" key="7">
    <source>
        <dbReference type="ARBA" id="ARBA00047345"/>
    </source>
</evidence>
<comment type="similarity">
    <text evidence="2 8">Belongs to the glycosyltransferase 3 family.</text>
</comment>
<dbReference type="SUPFAM" id="SSF53756">
    <property type="entry name" value="UDP-Glycosyltransferase/glycogen phosphorylase"/>
    <property type="match status" value="2"/>
</dbReference>
<feature type="region of interest" description="Disordered" evidence="9">
    <location>
        <begin position="630"/>
        <end position="649"/>
    </location>
</feature>
<dbReference type="Gene3D" id="3.40.50.2000">
    <property type="entry name" value="Glycogen Phosphorylase B"/>
    <property type="match status" value="2"/>
</dbReference>
<keyword evidence="5 8" id="KW-0320">Glycogen biosynthesis</keyword>
<evidence type="ECO:0000313" key="10">
    <source>
        <dbReference type="EMBL" id="JAT41951.1"/>
    </source>
</evidence>
<comment type="pathway">
    <text evidence="1 8">Glycan biosynthesis; glycogen biosynthesis.</text>
</comment>
<dbReference type="AlphaFoldDB" id="A0A1D1XI14"/>
<evidence type="ECO:0000256" key="8">
    <source>
        <dbReference type="RuleBase" id="RU363104"/>
    </source>
</evidence>
<dbReference type="InterPro" id="IPR008631">
    <property type="entry name" value="Glycogen_synth"/>
</dbReference>
<dbReference type="EMBL" id="GDJX01025985">
    <property type="protein sequence ID" value="JAT41951.1"/>
    <property type="molecule type" value="Transcribed_RNA"/>
</dbReference>
<dbReference type="GO" id="GO:0005978">
    <property type="term" value="P:glycogen biosynthetic process"/>
    <property type="evidence" value="ECO:0007669"/>
    <property type="project" value="UniProtKB-UniPathway"/>
</dbReference>
<dbReference type="GO" id="GO:0005737">
    <property type="term" value="C:cytoplasm"/>
    <property type="evidence" value="ECO:0007669"/>
    <property type="project" value="TreeGrafter"/>
</dbReference>
<dbReference type="FunFam" id="3.40.50.2000:FF:000045">
    <property type="entry name" value="Glycogen [starch] synthase"/>
    <property type="match status" value="1"/>
</dbReference>
<comment type="function">
    <text evidence="6">Glycogen synthase participates in the glycogen biosynthetic process along with glycogenin and glycogen branching enzyme. Extends the primer composed of a few glucose units formed by glycogenin by adding new glucose units to it. In this context, glycogen synthase transfers the glycosyl residue from UDP-Glc to the non-reducing end of alpha-1,4-glucan.</text>
</comment>
<dbReference type="PANTHER" id="PTHR10176:SF3">
    <property type="entry name" value="GLYCOGEN [STARCH] SYNTHASE"/>
    <property type="match status" value="1"/>
</dbReference>
<evidence type="ECO:0000256" key="6">
    <source>
        <dbReference type="ARBA" id="ARBA00043883"/>
    </source>
</evidence>
<evidence type="ECO:0000256" key="5">
    <source>
        <dbReference type="ARBA" id="ARBA00023056"/>
    </source>
</evidence>
<sequence>MVYRDVHNPILFEISWEVANKVGGIYNVIRSKAPVTVYEFGERYTLIGPLYLKTAIAEVEPEELTNPHMKEILEEMSHQGVRWMYGRWLIEGAPHVILFDTSSASTRLEEWKADLWKVASIPTPNNDQEVNDAILFGYLTAWFLSDFVAREKSKAVIAHFHEWLPSVAIPLIRKRHTDLATIFTSHSTLLGRYLSSGSADFYSNIKNLEVEEEAGKRGIYHRYHIERAAAHCADVFTAVSQITAYEAEHLIRRKPDGVLPNGLNTVKFSAMHEFQNLHAQNKEKIHDFIRGHFYGHYDFDLDNTLYVFTAGHYEFKNKGVDMFIESLSRLNSRMIACNSPLTVVAFIVMPAATQSFAVESLKGQAVTKQLKETINDITEKIGQRIFEKAARYGGGDIVDAIVDPSELLTNKDKVFLKRRVIALKRGGWPPIVTHNMVDDSTDPILNSIRHVRLINNPGDRVKVIFHPEMMSSGSPLIGLDYEDFVRGCHLGVFPSYYEPWGTAPAECTAMGVPSITTNLSGFGGFMEEILETPDDYGIYIVDRRSKSFEESVNQLADYMLQFCQKSRRQRINQRNRTERLSDVLDWKIMGMEYVRARKLALYRTYPDSFTGSEAGEFESYIKTKIPKPLSAPGSPRIKGTGTVPDEEEITEEMQNLSLRILNGEEYE</sequence>
<proteinExistence type="inferred from homology"/>
<comment type="function">
    <text evidence="8">Transfers the glycosyl residue from UDP-Glc to the non-reducing end of alpha-1,4-glucan.</text>
</comment>
<evidence type="ECO:0000256" key="3">
    <source>
        <dbReference type="ARBA" id="ARBA00022676"/>
    </source>
</evidence>